<keyword evidence="13" id="KW-1185">Reference proteome</keyword>
<dbReference type="GO" id="GO:0004563">
    <property type="term" value="F:beta-N-acetylhexosaminidase activity"/>
    <property type="evidence" value="ECO:0007669"/>
    <property type="project" value="UniProtKB-EC"/>
</dbReference>
<dbReference type="Gene3D" id="2.60.120.260">
    <property type="entry name" value="Galactose-binding domain-like"/>
    <property type="match status" value="1"/>
</dbReference>
<dbReference type="EMBL" id="BATC01000011">
    <property type="protein sequence ID" value="GAD58758.1"/>
    <property type="molecule type" value="Genomic_DNA"/>
</dbReference>
<dbReference type="Proteomes" id="UP000016569">
    <property type="component" value="Unassembled WGS sequence"/>
</dbReference>
<evidence type="ECO:0000256" key="4">
    <source>
        <dbReference type="ARBA" id="ARBA00022801"/>
    </source>
</evidence>
<dbReference type="AlphaFoldDB" id="A0A8E0KIQ3"/>
<accession>A0A8E0KIQ3</accession>
<proteinExistence type="inferred from homology"/>
<evidence type="ECO:0000313" key="13">
    <source>
        <dbReference type="Proteomes" id="UP000016569"/>
    </source>
</evidence>
<dbReference type="InterPro" id="IPR017853">
    <property type="entry name" value="GH"/>
</dbReference>
<feature type="domain" description="GH29D-like beta-sandwich" evidence="11">
    <location>
        <begin position="528"/>
        <end position="573"/>
    </location>
</feature>
<dbReference type="CDD" id="cd06563">
    <property type="entry name" value="GH20_chitobiase-like"/>
    <property type="match status" value="1"/>
</dbReference>
<evidence type="ECO:0000256" key="5">
    <source>
        <dbReference type="ARBA" id="ARBA00023295"/>
    </source>
</evidence>
<dbReference type="SUPFAM" id="SSF55545">
    <property type="entry name" value="beta-N-acetylhexosaminidase-like domain"/>
    <property type="match status" value="1"/>
</dbReference>
<dbReference type="InterPro" id="IPR015883">
    <property type="entry name" value="Glyco_hydro_20_cat"/>
</dbReference>
<comment type="catalytic activity">
    <reaction evidence="1">
        <text>Hydrolysis of terminal non-reducing N-acetyl-D-hexosamine residues in N-acetyl-beta-D-hexosaminides.</text>
        <dbReference type="EC" id="3.2.1.52"/>
    </reaction>
</comment>
<name>A0A8E0KIQ3_9CAUL</name>
<evidence type="ECO:0000313" key="12">
    <source>
        <dbReference type="EMBL" id="GAD58758.1"/>
    </source>
</evidence>
<dbReference type="InterPro" id="IPR059177">
    <property type="entry name" value="GH29D-like_dom"/>
</dbReference>
<keyword evidence="4" id="KW-0378">Hydrolase</keyword>
<dbReference type="InterPro" id="IPR025705">
    <property type="entry name" value="Beta_hexosaminidase_sua/sub"/>
</dbReference>
<dbReference type="Pfam" id="PF02838">
    <property type="entry name" value="Glyco_hydro_20b"/>
    <property type="match status" value="1"/>
</dbReference>
<evidence type="ECO:0000256" key="6">
    <source>
        <dbReference type="ARBA" id="ARBA00030512"/>
    </source>
</evidence>
<dbReference type="PRINTS" id="PR00738">
    <property type="entry name" value="GLHYDRLASE20"/>
</dbReference>
<comment type="similarity">
    <text evidence="2">Belongs to the glycosyl hydrolase 20 family.</text>
</comment>
<evidence type="ECO:0000256" key="7">
    <source>
        <dbReference type="ARBA" id="ARBA00033000"/>
    </source>
</evidence>
<sequence>MTVAAPSWAQAPSLIPAPVAATPAEGVFRLDAATVVRIPPGDAEAARAAAYFIDLIRRTRGLELAVSDAPGAGIVFERNEGGAEDAYGLAVGPGGATIGASDFGGLLYGGVSLWQLATAEAGQGAVEIAATTIEDAPRFGWRGLMLDSARHFQSIEMVRDLIDVMATHKLNVLHWHLTDDQAWRLEINAYPRLTEVGAWRQQAGAAGFDETGEPLLYGGFYTQDQVREIVAYAAALNITVVPEIEMPGHALAAVVAYPELGSVEDLPDAVFTDWGVFPWLFNIEDGTFEFLETVLDEVMALFPSEYIHIGGDEAVKDQWEANAHIQARMAELGVADENELQSWFVRRIERHLNANGRRLIGWDEILEGGLAPNATVMSWRGIDGAIEAARMGHDTVLTPAPVLYFDHRQSHSPDESPGRGAVISTRDVYAFDPAPDALTEDQLDHILGVQGNVWTEHIRTEERLWDKLFPRMAAVAELAWSPPHVNDWAGFAARLPDQLDRYEALGVTHATIWLEPMLSLDLAEDDAGIAVALSNELGAGEIRYTTDGGDVTSDAAVYEDAVIVQSGAVVRASTWLNGEPIGREREWTVSARDAVIRTSHQLAQCTGGLVLALEDDAPRGPDTDERAVLVTDILNPCWVYEAAPLDGVTMVTAHVGSHPFNYQVGAARDSVPLHPMSTPHGELEIRLDNCEGPLIGALSLTPAVDNDGITVLTGEIAPQDGRHDLCLRFTRDSVDPIWAVERITLGSRERP</sequence>
<dbReference type="Gene3D" id="3.20.20.80">
    <property type="entry name" value="Glycosidases"/>
    <property type="match status" value="1"/>
</dbReference>
<dbReference type="SUPFAM" id="SSF51445">
    <property type="entry name" value="(Trans)glycosidases"/>
    <property type="match status" value="1"/>
</dbReference>
<reference evidence="13" key="1">
    <citation type="journal article" date="2013" name="Genome Announc.">
        <title>Draft Genome Sequence of the Dimorphic Prosthecate Bacterium Brevundimonas abyssalis TAR-001T.</title>
        <authorList>
            <person name="Tsubouchi T."/>
            <person name="Nishi S."/>
            <person name="Usui K."/>
            <person name="Shimane Y."/>
            <person name="Takaki Y."/>
            <person name="Maruyama T."/>
            <person name="Hatada Y."/>
        </authorList>
    </citation>
    <scope>NUCLEOTIDE SEQUENCE [LARGE SCALE GENOMIC DNA]</scope>
    <source>
        <strain evidence="13">TAR-001</strain>
    </source>
</reference>
<dbReference type="PANTHER" id="PTHR22600:SF57">
    <property type="entry name" value="BETA-N-ACETYLHEXOSAMINIDASE"/>
    <property type="match status" value="1"/>
</dbReference>
<dbReference type="InterPro" id="IPR029018">
    <property type="entry name" value="Hex-like_dom2"/>
</dbReference>
<evidence type="ECO:0000259" key="10">
    <source>
        <dbReference type="Pfam" id="PF02838"/>
    </source>
</evidence>
<evidence type="ECO:0000256" key="3">
    <source>
        <dbReference type="ARBA" id="ARBA00012663"/>
    </source>
</evidence>
<evidence type="ECO:0000259" key="11">
    <source>
        <dbReference type="Pfam" id="PF13290"/>
    </source>
</evidence>
<comment type="caution">
    <text evidence="12">The sequence shown here is derived from an EMBL/GenBank/DDBJ whole genome shotgun (WGS) entry which is preliminary data.</text>
</comment>
<dbReference type="EC" id="3.2.1.52" evidence="3"/>
<organism evidence="12 13">
    <name type="scientific">Brevundimonas abyssalis TAR-001</name>
    <dbReference type="NCBI Taxonomy" id="1391729"/>
    <lineage>
        <taxon>Bacteria</taxon>
        <taxon>Pseudomonadati</taxon>
        <taxon>Pseudomonadota</taxon>
        <taxon>Alphaproteobacteria</taxon>
        <taxon>Caulobacterales</taxon>
        <taxon>Caulobacteraceae</taxon>
        <taxon>Brevundimonas</taxon>
    </lineage>
</organism>
<feature type="domain" description="Glycoside hydrolase family 20 catalytic" evidence="9">
    <location>
        <begin position="139"/>
        <end position="482"/>
    </location>
</feature>
<gene>
    <name evidence="12" type="ORF">MBEBAB_1008</name>
</gene>
<dbReference type="GO" id="GO:0005975">
    <property type="term" value="P:carbohydrate metabolic process"/>
    <property type="evidence" value="ECO:0007669"/>
    <property type="project" value="InterPro"/>
</dbReference>
<dbReference type="GO" id="GO:0016020">
    <property type="term" value="C:membrane"/>
    <property type="evidence" value="ECO:0007669"/>
    <property type="project" value="TreeGrafter"/>
</dbReference>
<dbReference type="Gene3D" id="3.30.379.10">
    <property type="entry name" value="Chitobiase/beta-hexosaminidase domain 2-like"/>
    <property type="match status" value="1"/>
</dbReference>
<feature type="domain" description="Beta-hexosaminidase bacterial type N-terminal" evidence="10">
    <location>
        <begin position="12"/>
        <end position="136"/>
    </location>
</feature>
<dbReference type="GO" id="GO:0030203">
    <property type="term" value="P:glycosaminoglycan metabolic process"/>
    <property type="evidence" value="ECO:0007669"/>
    <property type="project" value="TreeGrafter"/>
</dbReference>
<evidence type="ECO:0000256" key="1">
    <source>
        <dbReference type="ARBA" id="ARBA00001231"/>
    </source>
</evidence>
<dbReference type="Pfam" id="PF00728">
    <property type="entry name" value="Glyco_hydro_20"/>
    <property type="match status" value="1"/>
</dbReference>
<feature type="active site" description="Proton donor" evidence="8">
    <location>
        <position position="313"/>
    </location>
</feature>
<keyword evidence="5" id="KW-0326">Glycosidase</keyword>
<protein>
    <recommendedName>
        <fullName evidence="3">beta-N-acetylhexosaminidase</fullName>
        <ecNumber evidence="3">3.2.1.52</ecNumber>
    </recommendedName>
    <alternativeName>
        <fullName evidence="6">Beta-N-acetylhexosaminidase</fullName>
    </alternativeName>
    <alternativeName>
        <fullName evidence="7">N-acetyl-beta-glucosaminidase</fullName>
    </alternativeName>
</protein>
<dbReference type="InterPro" id="IPR015882">
    <property type="entry name" value="HEX_bac_N"/>
</dbReference>
<dbReference type="Pfam" id="PF13290">
    <property type="entry name" value="CHB_HEX_C_1"/>
    <property type="match status" value="1"/>
</dbReference>
<dbReference type="PANTHER" id="PTHR22600">
    <property type="entry name" value="BETA-HEXOSAMINIDASE"/>
    <property type="match status" value="1"/>
</dbReference>
<evidence type="ECO:0000259" key="9">
    <source>
        <dbReference type="Pfam" id="PF00728"/>
    </source>
</evidence>
<evidence type="ECO:0000256" key="2">
    <source>
        <dbReference type="ARBA" id="ARBA00006285"/>
    </source>
</evidence>
<evidence type="ECO:0000256" key="8">
    <source>
        <dbReference type="PIRSR" id="PIRSR625705-1"/>
    </source>
</evidence>